<proteinExistence type="predicted"/>
<sequence>MDTSRKSLWMKITVTISYLAMIAVNALANILPINGIQTGEVSDTYKNLFAPTGLTFSIWGVIYLLLLGFVLYQWGLFQKREESIRLMEELLQFVRIPFIISSIANAVWLFTWHYDLIGLSTVFMLIILVSLIVVSRKLTSKELTVRDWIFLKLPFSIYFGWITIATIANITTMLVSWNWNGFGLSEDIWTVMILLVGVAIGMITMFRNKDLAYGAVILWGYIGILIKHQASSGWNGQYGNVIVTLYISIALTIVAALFLIYKRRFERFK</sequence>
<dbReference type="RefSeq" id="WP_126108615.1">
    <property type="nucleotide sequence ID" value="NZ_CP034465.1"/>
</dbReference>
<keyword evidence="1" id="KW-0812">Transmembrane</keyword>
<reference evidence="3" key="1">
    <citation type="submission" date="2018-12" db="EMBL/GenBank/DDBJ databases">
        <title>Complete genome sequencing of Jeotgalibaca sp. H21T32.</title>
        <authorList>
            <person name="Bae J.-W."/>
            <person name="Lee S.-Y."/>
        </authorList>
    </citation>
    <scope>NUCLEOTIDE SEQUENCE [LARGE SCALE GENOMIC DNA]</scope>
    <source>
        <strain evidence="3">H21T32</strain>
    </source>
</reference>
<protein>
    <submittedName>
        <fullName evidence="2">Tryptophan-rich sensory protein</fullName>
    </submittedName>
</protein>
<feature type="transmembrane region" description="Helical" evidence="1">
    <location>
        <begin position="93"/>
        <end position="110"/>
    </location>
</feature>
<evidence type="ECO:0000313" key="2">
    <source>
        <dbReference type="EMBL" id="AZP03524.1"/>
    </source>
</evidence>
<feature type="transmembrane region" description="Helical" evidence="1">
    <location>
        <begin position="116"/>
        <end position="134"/>
    </location>
</feature>
<dbReference type="EMBL" id="CP034465">
    <property type="protein sequence ID" value="AZP03524.1"/>
    <property type="molecule type" value="Genomic_DNA"/>
</dbReference>
<organism evidence="2 3">
    <name type="scientific">Jeotgalibaca ciconiae</name>
    <dbReference type="NCBI Taxonomy" id="2496265"/>
    <lineage>
        <taxon>Bacteria</taxon>
        <taxon>Bacillati</taxon>
        <taxon>Bacillota</taxon>
        <taxon>Bacilli</taxon>
        <taxon>Lactobacillales</taxon>
        <taxon>Carnobacteriaceae</taxon>
        <taxon>Jeotgalibaca</taxon>
    </lineage>
</organism>
<dbReference type="Proteomes" id="UP000273326">
    <property type="component" value="Chromosome"/>
</dbReference>
<feature type="transmembrane region" description="Helical" evidence="1">
    <location>
        <begin position="12"/>
        <end position="33"/>
    </location>
</feature>
<name>A0A3S9H869_9LACT</name>
<keyword evidence="1" id="KW-1133">Transmembrane helix</keyword>
<gene>
    <name evidence="2" type="ORF">EJN90_01900</name>
</gene>
<keyword evidence="1" id="KW-0472">Membrane</keyword>
<feature type="transmembrane region" description="Helical" evidence="1">
    <location>
        <begin position="53"/>
        <end position="72"/>
    </location>
</feature>
<feature type="transmembrane region" description="Helical" evidence="1">
    <location>
        <begin position="155"/>
        <end position="176"/>
    </location>
</feature>
<dbReference type="Gene3D" id="1.20.1260.100">
    <property type="entry name" value="TspO/MBR protein"/>
    <property type="match status" value="1"/>
</dbReference>
<evidence type="ECO:0000313" key="3">
    <source>
        <dbReference type="Proteomes" id="UP000273326"/>
    </source>
</evidence>
<dbReference type="InterPro" id="IPR038330">
    <property type="entry name" value="TspO/MBR-related_sf"/>
</dbReference>
<accession>A0A3S9H869</accession>
<dbReference type="KEGG" id="jeh:EJN90_01900"/>
<evidence type="ECO:0000256" key="1">
    <source>
        <dbReference type="SAM" id="Phobius"/>
    </source>
</evidence>
<dbReference type="PANTHER" id="PTHR33802">
    <property type="entry name" value="SI:CH211-161H7.5-RELATED"/>
    <property type="match status" value="1"/>
</dbReference>
<dbReference type="PANTHER" id="PTHR33802:SF1">
    <property type="entry name" value="XK-RELATED PROTEIN"/>
    <property type="match status" value="1"/>
</dbReference>
<feature type="transmembrane region" description="Helical" evidence="1">
    <location>
        <begin position="211"/>
        <end position="230"/>
    </location>
</feature>
<dbReference type="OrthoDB" id="5189031at2"/>
<feature type="transmembrane region" description="Helical" evidence="1">
    <location>
        <begin position="188"/>
        <end position="206"/>
    </location>
</feature>
<keyword evidence="3" id="KW-1185">Reference proteome</keyword>
<dbReference type="AlphaFoldDB" id="A0A3S9H869"/>
<feature type="transmembrane region" description="Helical" evidence="1">
    <location>
        <begin position="242"/>
        <end position="261"/>
    </location>
</feature>